<dbReference type="InterPro" id="IPR031107">
    <property type="entry name" value="Small_HSP"/>
</dbReference>
<dbReference type="OrthoDB" id="9811615at2"/>
<comment type="caution">
    <text evidence="4">The sequence shown here is derived from an EMBL/GenBank/DDBJ whole genome shotgun (WGS) entry which is preliminary data.</text>
</comment>
<dbReference type="EMBL" id="SLUB01000026">
    <property type="protein sequence ID" value="THE11586.1"/>
    <property type="molecule type" value="Genomic_DNA"/>
</dbReference>
<keyword evidence="5" id="KW-1185">Reference proteome</keyword>
<organism evidence="4 5">
    <name type="scientific">Bacillus timonensis</name>
    <dbReference type="NCBI Taxonomy" id="1033734"/>
    <lineage>
        <taxon>Bacteria</taxon>
        <taxon>Bacillati</taxon>
        <taxon>Bacillota</taxon>
        <taxon>Bacilli</taxon>
        <taxon>Bacillales</taxon>
        <taxon>Bacillaceae</taxon>
        <taxon>Bacillus</taxon>
    </lineage>
</organism>
<sequence>MVDFEKLKQWMEVAQKYQAGDFWNQVFDKESARKFMQDMKAEQSEDQVGRPAESMEYPPVDIFMLDSQIVILIEIPGIDKRDIQLKVIGSKLTIKGISRLPFKPETALKNERVYGEFERTIELPEPTDGNPIRARFNHGLLVITYHKKIEPEEFVIIE</sequence>
<feature type="domain" description="SHSP" evidence="3">
    <location>
        <begin position="51"/>
        <end position="158"/>
    </location>
</feature>
<dbReference type="InterPro" id="IPR008978">
    <property type="entry name" value="HSP20-like_chaperone"/>
</dbReference>
<comment type="similarity">
    <text evidence="1 2">Belongs to the small heat shock protein (HSP20) family.</text>
</comment>
<dbReference type="Proteomes" id="UP000306477">
    <property type="component" value="Unassembled WGS sequence"/>
</dbReference>
<evidence type="ECO:0000313" key="4">
    <source>
        <dbReference type="EMBL" id="THE11586.1"/>
    </source>
</evidence>
<dbReference type="PANTHER" id="PTHR11527">
    <property type="entry name" value="HEAT-SHOCK PROTEIN 20 FAMILY MEMBER"/>
    <property type="match status" value="1"/>
</dbReference>
<evidence type="ECO:0000313" key="5">
    <source>
        <dbReference type="Proteomes" id="UP000306477"/>
    </source>
</evidence>
<dbReference type="Pfam" id="PF00011">
    <property type="entry name" value="HSP20"/>
    <property type="match status" value="1"/>
</dbReference>
<dbReference type="RefSeq" id="WP_136380229.1">
    <property type="nucleotide sequence ID" value="NZ_SLUB01000026.1"/>
</dbReference>
<dbReference type="InterPro" id="IPR002068">
    <property type="entry name" value="A-crystallin/Hsp20_dom"/>
</dbReference>
<protein>
    <submittedName>
        <fullName evidence="4">Hsp20/alpha crystallin family protein</fullName>
    </submittedName>
</protein>
<dbReference type="AlphaFoldDB" id="A0A4S3PQT2"/>
<reference evidence="4 5" key="1">
    <citation type="journal article" date="2019" name="Indoor Air">
        <title>Impacts of indoor surface finishes on bacterial viability.</title>
        <authorList>
            <person name="Hu J."/>
            <person name="Maamar S.B."/>
            <person name="Glawe A.J."/>
            <person name="Gottel N."/>
            <person name="Gilbert J.A."/>
            <person name="Hartmann E.M."/>
        </authorList>
    </citation>
    <scope>NUCLEOTIDE SEQUENCE [LARGE SCALE GENOMIC DNA]</scope>
    <source>
        <strain evidence="4 5">AF060A6</strain>
    </source>
</reference>
<proteinExistence type="inferred from homology"/>
<dbReference type="CDD" id="cd06464">
    <property type="entry name" value="ACD_sHsps-like"/>
    <property type="match status" value="1"/>
</dbReference>
<dbReference type="PROSITE" id="PS01031">
    <property type="entry name" value="SHSP"/>
    <property type="match status" value="1"/>
</dbReference>
<gene>
    <name evidence="4" type="ORF">E1I69_14125</name>
</gene>
<name>A0A4S3PQT2_9BACI</name>
<dbReference type="STRING" id="1033734.GCA_000285535_01608"/>
<dbReference type="SUPFAM" id="SSF49764">
    <property type="entry name" value="HSP20-like chaperones"/>
    <property type="match status" value="1"/>
</dbReference>
<evidence type="ECO:0000256" key="2">
    <source>
        <dbReference type="RuleBase" id="RU003616"/>
    </source>
</evidence>
<evidence type="ECO:0000256" key="1">
    <source>
        <dbReference type="PROSITE-ProRule" id="PRU00285"/>
    </source>
</evidence>
<accession>A0A4S3PQT2</accession>
<evidence type="ECO:0000259" key="3">
    <source>
        <dbReference type="PROSITE" id="PS01031"/>
    </source>
</evidence>
<dbReference type="Gene3D" id="2.60.40.790">
    <property type="match status" value="1"/>
</dbReference>